<protein>
    <submittedName>
        <fullName evidence="1">Uncharacterized protein</fullName>
    </submittedName>
</protein>
<dbReference type="Proteomes" id="UP000499080">
    <property type="component" value="Unassembled WGS sequence"/>
</dbReference>
<dbReference type="EMBL" id="BGPR01001692">
    <property type="protein sequence ID" value="GBM59649.1"/>
    <property type="molecule type" value="Genomic_DNA"/>
</dbReference>
<dbReference type="AlphaFoldDB" id="A0A4Y2H3A2"/>
<evidence type="ECO:0000313" key="1">
    <source>
        <dbReference type="EMBL" id="GBM59649.1"/>
    </source>
</evidence>
<accession>A0A4Y2H3A2</accession>
<sequence>MSDGVPRAFNDSRCDSTITGVGVLLAISGYPDPSRRKYVVSLEGGNWIPCIIVPTSEERPCFLIWRLLIHELVSPLSSVTHQLVLSPCYCGLN</sequence>
<reference evidence="1 2" key="1">
    <citation type="journal article" date="2019" name="Sci. Rep.">
        <title>Orb-weaving spider Araneus ventricosus genome elucidates the spidroin gene catalogue.</title>
        <authorList>
            <person name="Kono N."/>
            <person name="Nakamura H."/>
            <person name="Ohtoshi R."/>
            <person name="Moran D.A.P."/>
            <person name="Shinohara A."/>
            <person name="Yoshida Y."/>
            <person name="Fujiwara M."/>
            <person name="Mori M."/>
            <person name="Tomita M."/>
            <person name="Arakawa K."/>
        </authorList>
    </citation>
    <scope>NUCLEOTIDE SEQUENCE [LARGE SCALE GENOMIC DNA]</scope>
</reference>
<organism evidence="1 2">
    <name type="scientific">Araneus ventricosus</name>
    <name type="common">Orbweaver spider</name>
    <name type="synonym">Epeira ventricosa</name>
    <dbReference type="NCBI Taxonomy" id="182803"/>
    <lineage>
        <taxon>Eukaryota</taxon>
        <taxon>Metazoa</taxon>
        <taxon>Ecdysozoa</taxon>
        <taxon>Arthropoda</taxon>
        <taxon>Chelicerata</taxon>
        <taxon>Arachnida</taxon>
        <taxon>Araneae</taxon>
        <taxon>Araneomorphae</taxon>
        <taxon>Entelegynae</taxon>
        <taxon>Araneoidea</taxon>
        <taxon>Araneidae</taxon>
        <taxon>Araneus</taxon>
    </lineage>
</organism>
<comment type="caution">
    <text evidence="1">The sequence shown here is derived from an EMBL/GenBank/DDBJ whole genome shotgun (WGS) entry which is preliminary data.</text>
</comment>
<proteinExistence type="predicted"/>
<keyword evidence="2" id="KW-1185">Reference proteome</keyword>
<evidence type="ECO:0000313" key="2">
    <source>
        <dbReference type="Proteomes" id="UP000499080"/>
    </source>
</evidence>
<gene>
    <name evidence="1" type="ORF">AVEN_60387_1</name>
</gene>
<name>A0A4Y2H3A2_ARAVE</name>